<comment type="caution">
    <text evidence="1">The sequence shown here is derived from an EMBL/GenBank/DDBJ whole genome shotgun (WGS) entry which is preliminary data.</text>
</comment>
<protein>
    <submittedName>
        <fullName evidence="1">Uncharacterized protein</fullName>
    </submittedName>
</protein>
<reference evidence="1" key="1">
    <citation type="submission" date="2018-05" db="EMBL/GenBank/DDBJ databases">
        <title>Draft genome of Mucuna pruriens seed.</title>
        <authorList>
            <person name="Nnadi N.E."/>
            <person name="Vos R."/>
            <person name="Hasami M.H."/>
            <person name="Devisetty U.K."/>
            <person name="Aguiy J.C."/>
        </authorList>
    </citation>
    <scope>NUCLEOTIDE SEQUENCE [LARGE SCALE GENOMIC DNA]</scope>
    <source>
        <strain evidence="1">JCA_2017</strain>
    </source>
</reference>
<proteinExistence type="predicted"/>
<feature type="non-terminal residue" evidence="1">
    <location>
        <position position="203"/>
    </location>
</feature>
<feature type="non-terminal residue" evidence="1">
    <location>
        <position position="1"/>
    </location>
</feature>
<dbReference type="EMBL" id="QJKJ01009631">
    <property type="protein sequence ID" value="RDX76076.1"/>
    <property type="molecule type" value="Genomic_DNA"/>
</dbReference>
<sequence length="203" mass="22998">MLLSLRIKHLLTRGASKGGMAPTAASNGPRSLRWYLSQREANPEKESPLSASIELQKCVVESIKCVHLEKGKLVSIESVQWTQHPNASSIESSTDPLYAFDPEIELILRRLRRTRNLIVNNSRISDSVINFDQFCTDNSVASSNLFVEPEKMENNDRTLKELTTPDVLELAQTYELKSGLIHLLPKFHGLAEEDPYMHLKEFH</sequence>
<gene>
    <name evidence="1" type="ORF">CR513_43966</name>
</gene>
<keyword evidence="2" id="KW-1185">Reference proteome</keyword>
<dbReference type="Proteomes" id="UP000257109">
    <property type="component" value="Unassembled WGS sequence"/>
</dbReference>
<name>A0A371FCQ3_MUCPR</name>
<dbReference type="AlphaFoldDB" id="A0A371FCQ3"/>
<evidence type="ECO:0000313" key="2">
    <source>
        <dbReference type="Proteomes" id="UP000257109"/>
    </source>
</evidence>
<organism evidence="1 2">
    <name type="scientific">Mucuna pruriens</name>
    <name type="common">Velvet bean</name>
    <name type="synonym">Dolichos pruriens</name>
    <dbReference type="NCBI Taxonomy" id="157652"/>
    <lineage>
        <taxon>Eukaryota</taxon>
        <taxon>Viridiplantae</taxon>
        <taxon>Streptophyta</taxon>
        <taxon>Embryophyta</taxon>
        <taxon>Tracheophyta</taxon>
        <taxon>Spermatophyta</taxon>
        <taxon>Magnoliopsida</taxon>
        <taxon>eudicotyledons</taxon>
        <taxon>Gunneridae</taxon>
        <taxon>Pentapetalae</taxon>
        <taxon>rosids</taxon>
        <taxon>fabids</taxon>
        <taxon>Fabales</taxon>
        <taxon>Fabaceae</taxon>
        <taxon>Papilionoideae</taxon>
        <taxon>50 kb inversion clade</taxon>
        <taxon>NPAAA clade</taxon>
        <taxon>indigoferoid/millettioid clade</taxon>
        <taxon>Phaseoleae</taxon>
        <taxon>Mucuna</taxon>
    </lineage>
</organism>
<evidence type="ECO:0000313" key="1">
    <source>
        <dbReference type="EMBL" id="RDX76076.1"/>
    </source>
</evidence>
<accession>A0A371FCQ3</accession>